<accession>A0A1H3SFX9</accession>
<dbReference type="EMBL" id="FNQC01000011">
    <property type="protein sequence ID" value="SDZ36902.1"/>
    <property type="molecule type" value="Genomic_DNA"/>
</dbReference>
<gene>
    <name evidence="2" type="ORF">SAMN05444412_111143</name>
</gene>
<dbReference type="InterPro" id="IPR050739">
    <property type="entry name" value="MFP"/>
</dbReference>
<reference evidence="2 3" key="1">
    <citation type="submission" date="2016-10" db="EMBL/GenBank/DDBJ databases">
        <authorList>
            <person name="Varghese N."/>
            <person name="Submissions S."/>
        </authorList>
    </citation>
    <scope>NUCLEOTIDE SEQUENCE [LARGE SCALE GENOMIC DNA]</scope>
    <source>
        <strain evidence="2 3">DSM 17997</strain>
    </source>
</reference>
<protein>
    <submittedName>
        <fullName evidence="2">Multidrug resistance efflux pump</fullName>
    </submittedName>
</protein>
<dbReference type="PANTHER" id="PTHR30386">
    <property type="entry name" value="MEMBRANE FUSION SUBUNIT OF EMRAB-TOLC MULTIDRUG EFFLUX PUMP"/>
    <property type="match status" value="1"/>
</dbReference>
<keyword evidence="1" id="KW-1133">Transmembrane helix</keyword>
<dbReference type="PANTHER" id="PTHR30386:SF27">
    <property type="entry name" value="MEMBRANE FUSION PROTEIN (MFP) FAMILY PROTEIN"/>
    <property type="match status" value="1"/>
</dbReference>
<evidence type="ECO:0000313" key="3">
    <source>
        <dbReference type="Proteomes" id="UP000199663"/>
    </source>
</evidence>
<keyword evidence="1" id="KW-0812">Transmembrane</keyword>
<dbReference type="SUPFAM" id="SSF51230">
    <property type="entry name" value="Single hybrid motif"/>
    <property type="match status" value="1"/>
</dbReference>
<comment type="caution">
    <text evidence="2">The sequence shown here is derived from an EMBL/GenBank/DDBJ whole genome shotgun (WGS) entry which is preliminary data.</text>
</comment>
<dbReference type="InterPro" id="IPR011053">
    <property type="entry name" value="Single_hybrid_motif"/>
</dbReference>
<evidence type="ECO:0000313" key="2">
    <source>
        <dbReference type="EMBL" id="SDZ36902.1"/>
    </source>
</evidence>
<dbReference type="Proteomes" id="UP000199663">
    <property type="component" value="Unassembled WGS sequence"/>
</dbReference>
<feature type="transmembrane region" description="Helical" evidence="1">
    <location>
        <begin position="36"/>
        <end position="53"/>
    </location>
</feature>
<keyword evidence="3" id="KW-1185">Reference proteome</keyword>
<evidence type="ECO:0000256" key="1">
    <source>
        <dbReference type="SAM" id="Phobius"/>
    </source>
</evidence>
<dbReference type="Gene3D" id="2.40.50.100">
    <property type="match status" value="1"/>
</dbReference>
<name>A0A1H3SFX9_9BACT</name>
<dbReference type="RefSeq" id="WP_026333748.1">
    <property type="nucleotide sequence ID" value="NZ_FNQC01000011.1"/>
</dbReference>
<proteinExistence type="predicted"/>
<sequence length="451" mass="51274">MLNISKNKIGRKLSFEGYESYRMTLPEDERKNRIRVLLWLLAAAVLFVFLPWTQNVRSYGYVTALRPDQRPQTVNSIIAGRIEEWYVAEGDYVQKGDTILQVSEIKDNFFDPLLLERTQLQVDAKNMAAKSYGGRVVAQKNQFEALRANNILRKEQAENKLKMSELKVKSDSIRFEQSKVNFQVGVEQLQRAENLYREGLTSLTDFETRKLRFQEVQSGLISAENTLLSSKNEFISAKIELQAIDNDFRDKMAKTEADMYSAMSSQYDAEATASQLENQFSNYEVRSSYRYILAPQTGYVTKAIRVGIGETISEGAEIISILPADAKLAVEMYVAPVDLPLVKEGNRVRFIFDGWPAIVFSGWPQLSNGTFGGVVVAIDRFTSTSDGYRVLVVEDPEEHPWPDALKIGSGADGIALLNDVPIWYEIWRQLNGFPADYYTRREQQAIKDSKK</sequence>
<organism evidence="2 3">
    <name type="scientific">Rhodonellum ikkaensis</name>
    <dbReference type="NCBI Taxonomy" id="336829"/>
    <lineage>
        <taxon>Bacteria</taxon>
        <taxon>Pseudomonadati</taxon>
        <taxon>Bacteroidota</taxon>
        <taxon>Cytophagia</taxon>
        <taxon>Cytophagales</taxon>
        <taxon>Cytophagaceae</taxon>
        <taxon>Rhodonellum</taxon>
    </lineage>
</organism>
<keyword evidence="1" id="KW-0472">Membrane</keyword>